<keyword evidence="10 23" id="KW-0812">Transmembrane</keyword>
<accession>A0AAP0FXW5</accession>
<feature type="transmembrane region" description="Helical" evidence="23">
    <location>
        <begin position="735"/>
        <end position="757"/>
    </location>
</feature>
<feature type="chain" id="PRO_5042973523" description="non-specific serine/threonine protein kinase" evidence="24">
    <location>
        <begin position="34"/>
        <end position="1105"/>
    </location>
</feature>
<dbReference type="PROSITE" id="PS51450">
    <property type="entry name" value="LRR"/>
    <property type="match status" value="1"/>
</dbReference>
<dbReference type="GO" id="GO:0004674">
    <property type="term" value="F:protein serine/threonine kinase activity"/>
    <property type="evidence" value="ECO:0007669"/>
    <property type="project" value="UniProtKB-KW"/>
</dbReference>
<dbReference type="EC" id="2.7.11.1" evidence="4"/>
<evidence type="ECO:0000256" key="22">
    <source>
        <dbReference type="PROSITE-ProRule" id="PRU10141"/>
    </source>
</evidence>
<dbReference type="FunFam" id="3.80.10.10:FF:000691">
    <property type="entry name" value="Putative LRR receptor-like serine/threonine-protein kinase"/>
    <property type="match status" value="1"/>
</dbReference>
<dbReference type="InterPro" id="IPR017441">
    <property type="entry name" value="Protein_kinase_ATP_BS"/>
</dbReference>
<evidence type="ECO:0000256" key="18">
    <source>
        <dbReference type="ARBA" id="ARBA00023170"/>
    </source>
</evidence>
<dbReference type="PANTHER" id="PTHR48056:SF89">
    <property type="entry name" value="OS06G0585982 PROTEIN"/>
    <property type="match status" value="1"/>
</dbReference>
<evidence type="ECO:0000256" key="24">
    <source>
        <dbReference type="SAM" id="SignalP"/>
    </source>
</evidence>
<evidence type="ECO:0000256" key="3">
    <source>
        <dbReference type="ARBA" id="ARBA00008684"/>
    </source>
</evidence>
<dbReference type="FunFam" id="3.80.10.10:FF:000041">
    <property type="entry name" value="LRR receptor-like serine/threonine-protein kinase ERECTA"/>
    <property type="match status" value="1"/>
</dbReference>
<keyword evidence="12" id="KW-0677">Repeat</keyword>
<dbReference type="SUPFAM" id="SSF56112">
    <property type="entry name" value="Protein kinase-like (PK-like)"/>
    <property type="match status" value="1"/>
</dbReference>
<dbReference type="InterPro" id="IPR000719">
    <property type="entry name" value="Prot_kinase_dom"/>
</dbReference>
<dbReference type="InterPro" id="IPR011009">
    <property type="entry name" value="Kinase-like_dom_sf"/>
</dbReference>
<evidence type="ECO:0000256" key="11">
    <source>
        <dbReference type="ARBA" id="ARBA00022729"/>
    </source>
</evidence>
<dbReference type="GO" id="GO:0005524">
    <property type="term" value="F:ATP binding"/>
    <property type="evidence" value="ECO:0007669"/>
    <property type="project" value="UniProtKB-UniRule"/>
</dbReference>
<evidence type="ECO:0000256" key="8">
    <source>
        <dbReference type="ARBA" id="ARBA00022614"/>
    </source>
</evidence>
<comment type="similarity">
    <text evidence="3">Belongs to the protein kinase superfamily. Ser/Thr protein kinase family.</text>
</comment>
<comment type="catalytic activity">
    <reaction evidence="21">
        <text>L-seryl-[protein] + ATP = O-phospho-L-seryl-[protein] + ADP + H(+)</text>
        <dbReference type="Rhea" id="RHEA:17989"/>
        <dbReference type="Rhea" id="RHEA-COMP:9863"/>
        <dbReference type="Rhea" id="RHEA-COMP:11604"/>
        <dbReference type="ChEBI" id="CHEBI:15378"/>
        <dbReference type="ChEBI" id="CHEBI:29999"/>
        <dbReference type="ChEBI" id="CHEBI:30616"/>
        <dbReference type="ChEBI" id="CHEBI:83421"/>
        <dbReference type="ChEBI" id="CHEBI:456216"/>
        <dbReference type="EC" id="2.7.11.1"/>
    </reaction>
</comment>
<comment type="caution">
    <text evidence="26">The sequence shown here is derived from an EMBL/GenBank/DDBJ whole genome shotgun (WGS) entry which is preliminary data.</text>
</comment>
<organism evidence="26 27">
    <name type="scientific">Platanthera zijinensis</name>
    <dbReference type="NCBI Taxonomy" id="2320716"/>
    <lineage>
        <taxon>Eukaryota</taxon>
        <taxon>Viridiplantae</taxon>
        <taxon>Streptophyta</taxon>
        <taxon>Embryophyta</taxon>
        <taxon>Tracheophyta</taxon>
        <taxon>Spermatophyta</taxon>
        <taxon>Magnoliopsida</taxon>
        <taxon>Liliopsida</taxon>
        <taxon>Asparagales</taxon>
        <taxon>Orchidaceae</taxon>
        <taxon>Orchidoideae</taxon>
        <taxon>Orchideae</taxon>
        <taxon>Orchidinae</taxon>
        <taxon>Platanthera</taxon>
    </lineage>
</organism>
<evidence type="ECO:0000256" key="13">
    <source>
        <dbReference type="ARBA" id="ARBA00022741"/>
    </source>
</evidence>
<comment type="catalytic activity">
    <reaction evidence="20">
        <text>L-threonyl-[protein] + ATP = O-phospho-L-threonyl-[protein] + ADP + H(+)</text>
        <dbReference type="Rhea" id="RHEA:46608"/>
        <dbReference type="Rhea" id="RHEA-COMP:11060"/>
        <dbReference type="Rhea" id="RHEA-COMP:11605"/>
        <dbReference type="ChEBI" id="CHEBI:15378"/>
        <dbReference type="ChEBI" id="CHEBI:30013"/>
        <dbReference type="ChEBI" id="CHEBI:30616"/>
        <dbReference type="ChEBI" id="CHEBI:61977"/>
        <dbReference type="ChEBI" id="CHEBI:456216"/>
        <dbReference type="EC" id="2.7.11.1"/>
    </reaction>
</comment>
<feature type="signal peptide" evidence="24">
    <location>
        <begin position="1"/>
        <end position="33"/>
    </location>
</feature>
<evidence type="ECO:0000256" key="2">
    <source>
        <dbReference type="ARBA" id="ARBA00004479"/>
    </source>
</evidence>
<dbReference type="InterPro" id="IPR050647">
    <property type="entry name" value="Plant_LRR-RLKs"/>
</dbReference>
<dbReference type="FunFam" id="1.10.510.10:FF:000388">
    <property type="entry name" value="Leucine-rich repeat receptor-like tyrosine-protein kinase PXC3"/>
    <property type="match status" value="1"/>
</dbReference>
<dbReference type="Gene3D" id="3.30.200.20">
    <property type="entry name" value="Phosphorylase Kinase, domain 1"/>
    <property type="match status" value="1"/>
</dbReference>
<dbReference type="InterPro" id="IPR013210">
    <property type="entry name" value="LRR_N_plant-typ"/>
</dbReference>
<dbReference type="SUPFAM" id="SSF52058">
    <property type="entry name" value="L domain-like"/>
    <property type="match status" value="1"/>
</dbReference>
<dbReference type="InterPro" id="IPR001611">
    <property type="entry name" value="Leu-rich_rpt"/>
</dbReference>
<evidence type="ECO:0000256" key="6">
    <source>
        <dbReference type="ARBA" id="ARBA00022527"/>
    </source>
</evidence>
<evidence type="ECO:0000256" key="4">
    <source>
        <dbReference type="ARBA" id="ARBA00012513"/>
    </source>
</evidence>
<keyword evidence="15 22" id="KW-0067">ATP-binding</keyword>
<keyword evidence="16 23" id="KW-1133">Transmembrane helix</keyword>
<dbReference type="InterPro" id="IPR003591">
    <property type="entry name" value="Leu-rich_rpt_typical-subtyp"/>
</dbReference>
<evidence type="ECO:0000256" key="1">
    <source>
        <dbReference type="ARBA" id="ARBA00004162"/>
    </source>
</evidence>
<evidence type="ECO:0000313" key="26">
    <source>
        <dbReference type="EMBL" id="KAK8923409.1"/>
    </source>
</evidence>
<proteinExistence type="inferred from homology"/>
<feature type="domain" description="Protein kinase" evidence="25">
    <location>
        <begin position="823"/>
        <end position="1086"/>
    </location>
</feature>
<keyword evidence="7" id="KW-0597">Phosphoprotein</keyword>
<dbReference type="Gene3D" id="3.80.10.10">
    <property type="entry name" value="Ribonuclease Inhibitor"/>
    <property type="match status" value="5"/>
</dbReference>
<dbReference type="SUPFAM" id="SSF52047">
    <property type="entry name" value="RNI-like"/>
    <property type="match status" value="1"/>
</dbReference>
<keyword evidence="13 22" id="KW-0547">Nucleotide-binding</keyword>
<dbReference type="FunFam" id="3.80.10.10:FF:000383">
    <property type="entry name" value="Leucine-rich repeat receptor protein kinase EMS1"/>
    <property type="match status" value="1"/>
</dbReference>
<dbReference type="PANTHER" id="PTHR48056">
    <property type="entry name" value="LRR RECEPTOR-LIKE SERINE/THREONINE-PROTEIN KINASE-RELATED"/>
    <property type="match status" value="1"/>
</dbReference>
<evidence type="ECO:0000259" key="25">
    <source>
        <dbReference type="PROSITE" id="PS50011"/>
    </source>
</evidence>
<keyword evidence="18 26" id="KW-0675">Receptor</keyword>
<dbReference type="EMBL" id="JBBWWQ010000017">
    <property type="protein sequence ID" value="KAK8923409.1"/>
    <property type="molecule type" value="Genomic_DNA"/>
</dbReference>
<keyword evidence="8" id="KW-0433">Leucine-rich repeat</keyword>
<evidence type="ECO:0000256" key="10">
    <source>
        <dbReference type="ARBA" id="ARBA00022692"/>
    </source>
</evidence>
<dbReference type="AlphaFoldDB" id="A0AAP0FXW5"/>
<comment type="subcellular location">
    <subcellularLocation>
        <location evidence="1">Cell membrane</location>
        <topology evidence="1">Single-pass membrane protein</topology>
    </subcellularLocation>
    <subcellularLocation>
        <location evidence="2">Membrane</location>
        <topology evidence="2">Single-pass type I membrane protein</topology>
    </subcellularLocation>
</comment>
<dbReference type="SMART" id="SM00369">
    <property type="entry name" value="LRR_TYP"/>
    <property type="match status" value="5"/>
</dbReference>
<evidence type="ECO:0000256" key="21">
    <source>
        <dbReference type="ARBA" id="ARBA00048679"/>
    </source>
</evidence>
<dbReference type="Pfam" id="PF08263">
    <property type="entry name" value="LRRNT_2"/>
    <property type="match status" value="1"/>
</dbReference>
<keyword evidence="9" id="KW-0808">Transferase</keyword>
<evidence type="ECO:0000256" key="16">
    <source>
        <dbReference type="ARBA" id="ARBA00022989"/>
    </source>
</evidence>
<sequence>MAGHKIPPIRKSLSRRLLTYFFLLISRAAVAAAAGAGDSPGTSSDKAVLIGFKRFLLGDNHVNRGPYAGWNESEPSSCRWFGISCDNDGLVTAIDLRDSSISGGIFPNFSLLPALARLDLSANSIDGSVPPELNQCRGLRHLNLSHNMIDGELNLTSLVLLDTLDVSVNRFVGRVSDSFPSNCGNLVYLNISSNNFTGGIGDYFDGCGQMLQILDVSLNRFVGEMWEGFWWLTEFWASDNKFTGMISPESFPAGCNLETLDISGNGLSGNFPSSIGNCSKMTQLNIWGNLFTGGIPSGIGSLSELTTLLLGNNRFNRELPTELLNCAKLVFLDLSRNNFRGEIQTILGNFTSLNYLLIHSNSFSGGIEESGILKLPNLLRLDLTFNNFSRELPIAVAEMPQLEFLMLANNDFYGEIPPEYGRIATLQALDVSFNRLSGRIPAEIGNLTSLLWLMLEGNKLTGGIPPEIGNCSSLLWLNLANNLLSGPIPPEISLIGRDPSPTFNKNRLRNTTILSSGECLAMKRWLPATYPPYSFVYTSMTRRSCRENWSRLLKGYGLFPVCLNTSKPIRTLDITGYLQLSTNLLSGEVPSEISQMGRLSILDIHHNKLSGLLPPAIGQLPLVLLNISNNQFSGPIPPELSQIHCLQILDLTRNNFSGEFPASLNDLSDLNAFNVSFNPLLHGIIPISGQIATFDNRSFMGDPLISFSISAALPKTPPPESAAAGRRATARTVSLWVFISFTAAIFFFGVVSLILYLKSKSPIDPVSVSEPESFELEFFKWLPPSTSDSPSDLSSLPGSGVSVFRLDKTAFTYSDIVEATGNFSANEEIGRGGSGVVYRGKLPDGRRVAVKKLQREGLESERAFRAEMEMLAGGHPNLVSLFGWCLAGAEKLLVYEYLEGGSLEDVIKDSRRFKWAQRVEAAVGVARALAYLHHDCVPAVVHRDVKASNVMMDGRGNVKVTDFGLSRIMMNGDTHVSTMVAGTVGYVAPEYGQTWRATTKGDVYSFGVLVMELATGRRAVEEGGEECLIDWLERVGTEPALAAMEVWGEEGSEPMRGLLMVGMRCMEEAPPARPDMREVLTMLQRIGKDSDSDWEGGLKPLWLAR</sequence>
<dbReference type="CDD" id="cd14066">
    <property type="entry name" value="STKc_IRAK"/>
    <property type="match status" value="1"/>
</dbReference>
<evidence type="ECO:0000256" key="23">
    <source>
        <dbReference type="SAM" id="Phobius"/>
    </source>
</evidence>
<protein>
    <recommendedName>
        <fullName evidence="4">non-specific serine/threonine protein kinase</fullName>
        <ecNumber evidence="4">2.7.11.1</ecNumber>
    </recommendedName>
</protein>
<evidence type="ECO:0000256" key="19">
    <source>
        <dbReference type="ARBA" id="ARBA00023180"/>
    </source>
</evidence>
<evidence type="ECO:0000256" key="9">
    <source>
        <dbReference type="ARBA" id="ARBA00022679"/>
    </source>
</evidence>
<dbReference type="InterPro" id="IPR008271">
    <property type="entry name" value="Ser/Thr_kinase_AS"/>
</dbReference>
<evidence type="ECO:0000256" key="12">
    <source>
        <dbReference type="ARBA" id="ARBA00022737"/>
    </source>
</evidence>
<dbReference type="PROSITE" id="PS00108">
    <property type="entry name" value="PROTEIN_KINASE_ST"/>
    <property type="match status" value="1"/>
</dbReference>
<dbReference type="SMART" id="SM00220">
    <property type="entry name" value="S_TKc"/>
    <property type="match status" value="1"/>
</dbReference>
<dbReference type="Proteomes" id="UP001418222">
    <property type="component" value="Unassembled WGS sequence"/>
</dbReference>
<dbReference type="InterPro" id="IPR032675">
    <property type="entry name" value="LRR_dom_sf"/>
</dbReference>
<keyword evidence="17 23" id="KW-0472">Membrane</keyword>
<gene>
    <name evidence="26" type="ORF">KSP39_PZI019795</name>
</gene>
<dbReference type="PROSITE" id="PS00107">
    <property type="entry name" value="PROTEIN_KINASE_ATP"/>
    <property type="match status" value="1"/>
</dbReference>
<dbReference type="PROSITE" id="PS50011">
    <property type="entry name" value="PROTEIN_KINASE_DOM"/>
    <property type="match status" value="1"/>
</dbReference>
<keyword evidence="11 24" id="KW-0732">Signal</keyword>
<evidence type="ECO:0000256" key="5">
    <source>
        <dbReference type="ARBA" id="ARBA00022475"/>
    </source>
</evidence>
<reference evidence="26 27" key="1">
    <citation type="journal article" date="2022" name="Nat. Plants">
        <title>Genomes of leafy and leafless Platanthera orchids illuminate the evolution of mycoheterotrophy.</title>
        <authorList>
            <person name="Li M.H."/>
            <person name="Liu K.W."/>
            <person name="Li Z."/>
            <person name="Lu H.C."/>
            <person name="Ye Q.L."/>
            <person name="Zhang D."/>
            <person name="Wang J.Y."/>
            <person name="Li Y.F."/>
            <person name="Zhong Z.M."/>
            <person name="Liu X."/>
            <person name="Yu X."/>
            <person name="Liu D.K."/>
            <person name="Tu X.D."/>
            <person name="Liu B."/>
            <person name="Hao Y."/>
            <person name="Liao X.Y."/>
            <person name="Jiang Y.T."/>
            <person name="Sun W.H."/>
            <person name="Chen J."/>
            <person name="Chen Y.Q."/>
            <person name="Ai Y."/>
            <person name="Zhai J.W."/>
            <person name="Wu S.S."/>
            <person name="Zhou Z."/>
            <person name="Hsiao Y.Y."/>
            <person name="Wu W.L."/>
            <person name="Chen Y.Y."/>
            <person name="Lin Y.F."/>
            <person name="Hsu J.L."/>
            <person name="Li C.Y."/>
            <person name="Wang Z.W."/>
            <person name="Zhao X."/>
            <person name="Zhong W.Y."/>
            <person name="Ma X.K."/>
            <person name="Ma L."/>
            <person name="Huang J."/>
            <person name="Chen G.Z."/>
            <person name="Huang M.Z."/>
            <person name="Huang L."/>
            <person name="Peng D.H."/>
            <person name="Luo Y.B."/>
            <person name="Zou S.Q."/>
            <person name="Chen S.P."/>
            <person name="Lan S."/>
            <person name="Tsai W.C."/>
            <person name="Van de Peer Y."/>
            <person name="Liu Z.J."/>
        </authorList>
    </citation>
    <scope>NUCLEOTIDE SEQUENCE [LARGE SCALE GENOMIC DNA]</scope>
    <source>
        <strain evidence="26">Lor287</strain>
    </source>
</reference>
<dbReference type="FunFam" id="3.30.200.20:FF:000309">
    <property type="entry name" value="Leucine-rich repeat receptor protein kinase MSP1"/>
    <property type="match status" value="1"/>
</dbReference>
<dbReference type="Gene3D" id="1.10.510.10">
    <property type="entry name" value="Transferase(Phosphotransferase) domain 1"/>
    <property type="match status" value="1"/>
</dbReference>
<keyword evidence="5" id="KW-1003">Cell membrane</keyword>
<dbReference type="Pfam" id="PF00560">
    <property type="entry name" value="LRR_1"/>
    <property type="match status" value="9"/>
</dbReference>
<dbReference type="Pfam" id="PF00069">
    <property type="entry name" value="Pkinase"/>
    <property type="match status" value="1"/>
</dbReference>
<keyword evidence="19" id="KW-0325">Glycoprotein</keyword>
<evidence type="ECO:0000256" key="20">
    <source>
        <dbReference type="ARBA" id="ARBA00047899"/>
    </source>
</evidence>
<evidence type="ECO:0000256" key="15">
    <source>
        <dbReference type="ARBA" id="ARBA00022840"/>
    </source>
</evidence>
<name>A0AAP0FXW5_9ASPA</name>
<feature type="binding site" evidence="22">
    <location>
        <position position="852"/>
    </location>
    <ligand>
        <name>ATP</name>
        <dbReference type="ChEBI" id="CHEBI:30616"/>
    </ligand>
</feature>
<evidence type="ECO:0000313" key="27">
    <source>
        <dbReference type="Proteomes" id="UP001418222"/>
    </source>
</evidence>
<keyword evidence="27" id="KW-1185">Reference proteome</keyword>
<keyword evidence="14 26" id="KW-0418">Kinase</keyword>
<keyword evidence="6" id="KW-0723">Serine/threonine-protein kinase</keyword>
<evidence type="ECO:0000256" key="17">
    <source>
        <dbReference type="ARBA" id="ARBA00023136"/>
    </source>
</evidence>
<evidence type="ECO:0000256" key="14">
    <source>
        <dbReference type="ARBA" id="ARBA00022777"/>
    </source>
</evidence>
<dbReference type="GO" id="GO:0005886">
    <property type="term" value="C:plasma membrane"/>
    <property type="evidence" value="ECO:0007669"/>
    <property type="project" value="UniProtKB-SubCell"/>
</dbReference>
<evidence type="ECO:0000256" key="7">
    <source>
        <dbReference type="ARBA" id="ARBA00022553"/>
    </source>
</evidence>